<evidence type="ECO:0000313" key="3">
    <source>
        <dbReference type="EMBL" id="NMF59810.1"/>
    </source>
</evidence>
<accession>A0ABX1LUG5</accession>
<sequence length="344" mass="38405">MTFVHKALNKEAMRQVASKVGNFVIKNPFWALVVGSIGLHTAFVLLTPNPIKKTENPPEVIVPTVKLPPTQITTLPKTNKSIFDNLFVKPANNKFDISNNALPNSSSLLDRVDNFPLADNNATFDDSLFLNSQNPTTPTENNKTQTPTNKSKTTTPSRFTESGQIDNTTKKTASNNIKPEVQGNGLKNEANPDTKNSENWKLSPSGNGKTVSPVTNSFPEKQFKDVTTLMFSDPDIIEYRRQGNLKDTVIAPRDKLISFSDEKREKGVEWIPPKTTKVAGKRGTITYAWLLEPDGKIAKTFVEASADQDLLKIVKETVKEYKFKPIDNPTSGKRRFVYVQYVFQ</sequence>
<reference evidence="3 4" key="1">
    <citation type="submission" date="2020-03" db="EMBL/GenBank/DDBJ databases">
        <title>Draft Genome Sequence of 2-Methylisoborneol Producing Pseudanabaena yagii Strain GIHE-NHR1 Isolated from North Han River in South Korea.</title>
        <authorList>
            <person name="Jeong J."/>
        </authorList>
    </citation>
    <scope>NUCLEOTIDE SEQUENCE [LARGE SCALE GENOMIC DNA]</scope>
    <source>
        <strain evidence="3 4">GIHE-NHR1</strain>
    </source>
</reference>
<keyword evidence="2" id="KW-1133">Transmembrane helix</keyword>
<feature type="compositionally biased region" description="Low complexity" evidence="1">
    <location>
        <begin position="141"/>
        <end position="157"/>
    </location>
</feature>
<keyword evidence="2" id="KW-0812">Transmembrane</keyword>
<dbReference type="Proteomes" id="UP000738376">
    <property type="component" value="Unassembled WGS sequence"/>
</dbReference>
<evidence type="ECO:0000256" key="1">
    <source>
        <dbReference type="SAM" id="MobiDB-lite"/>
    </source>
</evidence>
<proteinExistence type="predicted"/>
<name>A0ABX1LUG5_9CYAN</name>
<gene>
    <name evidence="3" type="ORF">HC246_17740</name>
</gene>
<evidence type="ECO:0000313" key="4">
    <source>
        <dbReference type="Proteomes" id="UP000738376"/>
    </source>
</evidence>
<keyword evidence="4" id="KW-1185">Reference proteome</keyword>
<comment type="caution">
    <text evidence="3">The sequence shown here is derived from an EMBL/GenBank/DDBJ whole genome shotgun (WGS) entry which is preliminary data.</text>
</comment>
<feature type="transmembrane region" description="Helical" evidence="2">
    <location>
        <begin position="29"/>
        <end position="46"/>
    </location>
</feature>
<organism evidence="3 4">
    <name type="scientific">Pseudanabaena yagii GIHE-NHR1</name>
    <dbReference type="NCBI Taxonomy" id="2722753"/>
    <lineage>
        <taxon>Bacteria</taxon>
        <taxon>Bacillati</taxon>
        <taxon>Cyanobacteriota</taxon>
        <taxon>Cyanophyceae</taxon>
        <taxon>Pseudanabaenales</taxon>
        <taxon>Pseudanabaenaceae</taxon>
        <taxon>Pseudanabaena</taxon>
        <taxon>Pseudanabaena yagii</taxon>
    </lineage>
</organism>
<feature type="compositionally biased region" description="Polar residues" evidence="1">
    <location>
        <begin position="126"/>
        <end position="140"/>
    </location>
</feature>
<keyword evidence="2" id="KW-0472">Membrane</keyword>
<evidence type="ECO:0008006" key="5">
    <source>
        <dbReference type="Google" id="ProtNLM"/>
    </source>
</evidence>
<dbReference type="RefSeq" id="WP_169364795.1">
    <property type="nucleotide sequence ID" value="NZ_JAAVJL010000002.1"/>
</dbReference>
<evidence type="ECO:0000256" key="2">
    <source>
        <dbReference type="SAM" id="Phobius"/>
    </source>
</evidence>
<feature type="compositionally biased region" description="Polar residues" evidence="1">
    <location>
        <begin position="199"/>
        <end position="216"/>
    </location>
</feature>
<feature type="region of interest" description="Disordered" evidence="1">
    <location>
        <begin position="126"/>
        <end position="216"/>
    </location>
</feature>
<feature type="compositionally biased region" description="Polar residues" evidence="1">
    <location>
        <begin position="158"/>
        <end position="177"/>
    </location>
</feature>
<dbReference type="EMBL" id="JAAVJL010000002">
    <property type="protein sequence ID" value="NMF59810.1"/>
    <property type="molecule type" value="Genomic_DNA"/>
</dbReference>
<protein>
    <recommendedName>
        <fullName evidence="5">TonB C-terminal domain-containing protein</fullName>
    </recommendedName>
</protein>